<comment type="caution">
    <text evidence="4">The sequence shown here is derived from an EMBL/GenBank/DDBJ whole genome shotgun (WGS) entry which is preliminary data.</text>
</comment>
<reference evidence="4 5" key="1">
    <citation type="submission" date="2020-01" db="EMBL/GenBank/DDBJ databases">
        <title>Identification and distribution of gene clusters putatively required for synthesis of sphingolipid metabolism inhibitors in phylogenetically diverse species of the filamentous fungus Fusarium.</title>
        <authorList>
            <person name="Kim H.-S."/>
            <person name="Busman M."/>
            <person name="Brown D.W."/>
            <person name="Divon H."/>
            <person name="Uhlig S."/>
            <person name="Proctor R.H."/>
        </authorList>
    </citation>
    <scope>NUCLEOTIDE SEQUENCE [LARGE SCALE GENOMIC DNA]</scope>
    <source>
        <strain evidence="4 5">NRRL 20459</strain>
    </source>
</reference>
<evidence type="ECO:0000313" key="4">
    <source>
        <dbReference type="EMBL" id="KAF4464390.1"/>
    </source>
</evidence>
<organism evidence="4 5">
    <name type="scientific">Fusarium albosuccineum</name>
    <dbReference type="NCBI Taxonomy" id="1237068"/>
    <lineage>
        <taxon>Eukaryota</taxon>
        <taxon>Fungi</taxon>
        <taxon>Dikarya</taxon>
        <taxon>Ascomycota</taxon>
        <taxon>Pezizomycotina</taxon>
        <taxon>Sordariomycetes</taxon>
        <taxon>Hypocreomycetidae</taxon>
        <taxon>Hypocreales</taxon>
        <taxon>Nectriaceae</taxon>
        <taxon>Fusarium</taxon>
        <taxon>Fusarium decemcellulare species complex</taxon>
    </lineage>
</organism>
<dbReference type="Pfam" id="PF24808">
    <property type="entry name" value="DUF7707"/>
    <property type="match status" value="1"/>
</dbReference>
<keyword evidence="2" id="KW-0732">Signal</keyword>
<feature type="region of interest" description="Disordered" evidence="1">
    <location>
        <begin position="130"/>
        <end position="171"/>
    </location>
</feature>
<dbReference type="AlphaFoldDB" id="A0A8H4LA26"/>
<feature type="signal peptide" evidence="2">
    <location>
        <begin position="1"/>
        <end position="17"/>
    </location>
</feature>
<dbReference type="InterPro" id="IPR056124">
    <property type="entry name" value="DUF7707"/>
</dbReference>
<feature type="chain" id="PRO_5034076357" evidence="2">
    <location>
        <begin position="18"/>
        <end position="206"/>
    </location>
</feature>
<protein>
    <submittedName>
        <fullName evidence="4">PCI domain-containing</fullName>
    </submittedName>
</protein>
<proteinExistence type="predicted"/>
<evidence type="ECO:0000256" key="1">
    <source>
        <dbReference type="SAM" id="MobiDB-lite"/>
    </source>
</evidence>
<feature type="compositionally biased region" description="Low complexity" evidence="1">
    <location>
        <begin position="148"/>
        <end position="171"/>
    </location>
</feature>
<evidence type="ECO:0000313" key="5">
    <source>
        <dbReference type="Proteomes" id="UP000554235"/>
    </source>
</evidence>
<gene>
    <name evidence="4" type="ORF">FALBO_8774</name>
</gene>
<dbReference type="PANTHER" id="PTHR38118:SF3">
    <property type="entry name" value="ANCHORED CELL WALL PROTEIN 11"/>
    <property type="match status" value="1"/>
</dbReference>
<dbReference type="OrthoDB" id="2121879at2759"/>
<accession>A0A8H4LA26</accession>
<name>A0A8H4LA26_9HYPO</name>
<dbReference type="Proteomes" id="UP000554235">
    <property type="component" value="Unassembled WGS sequence"/>
</dbReference>
<dbReference type="PANTHER" id="PTHR38118">
    <property type="entry name" value="ANCHORED CELL WALL PROTEIN 11-RELATED"/>
    <property type="match status" value="1"/>
</dbReference>
<sequence>MRASFALFAMAAAAVSAQTTVQTYNSSLDMTIDPGTVDIDTRSDWCNGQEDTCDTLCEDDTKSNDCFPETLKWECTCSSNSSTPGLQYYTQTMPTFICQTLFAQCIAENTRSQRGQRECKTKINELCATQGPPNNVSSDDDDDDDDSTTTATDTATAAATSSASDATGTADAVSTSTSDAFAAPTMAPAGKGAAAAVALGMLAYLV</sequence>
<evidence type="ECO:0000259" key="3">
    <source>
        <dbReference type="Pfam" id="PF24808"/>
    </source>
</evidence>
<keyword evidence="5" id="KW-1185">Reference proteome</keyword>
<feature type="compositionally biased region" description="Acidic residues" evidence="1">
    <location>
        <begin position="138"/>
        <end position="147"/>
    </location>
</feature>
<feature type="domain" description="DUF7707" evidence="3">
    <location>
        <begin position="30"/>
        <end position="131"/>
    </location>
</feature>
<evidence type="ECO:0000256" key="2">
    <source>
        <dbReference type="SAM" id="SignalP"/>
    </source>
</evidence>
<dbReference type="EMBL" id="JAADYS010001196">
    <property type="protein sequence ID" value="KAF4464390.1"/>
    <property type="molecule type" value="Genomic_DNA"/>
</dbReference>